<accession>A0ABQ6HNH6</accession>
<feature type="compositionally biased region" description="Pro residues" evidence="1">
    <location>
        <begin position="400"/>
        <end position="417"/>
    </location>
</feature>
<feature type="signal peptide" evidence="2">
    <location>
        <begin position="1"/>
        <end position="32"/>
    </location>
</feature>
<evidence type="ECO:0000256" key="1">
    <source>
        <dbReference type="SAM" id="MobiDB-lite"/>
    </source>
</evidence>
<evidence type="ECO:0000256" key="2">
    <source>
        <dbReference type="SAM" id="SignalP"/>
    </source>
</evidence>
<dbReference type="Gene3D" id="2.60.120.430">
    <property type="entry name" value="Galactose-binding lectin"/>
    <property type="match status" value="1"/>
</dbReference>
<dbReference type="SUPFAM" id="SSF49785">
    <property type="entry name" value="Galactose-binding domain-like"/>
    <property type="match status" value="1"/>
</dbReference>
<evidence type="ECO:0000259" key="3">
    <source>
        <dbReference type="Pfam" id="PF11721"/>
    </source>
</evidence>
<gene>
    <name evidence="4" type="ORF">GCM10025862_20250</name>
</gene>
<feature type="chain" id="PRO_5045316323" description="Malectin domain-containing protein" evidence="2">
    <location>
        <begin position="33"/>
        <end position="578"/>
    </location>
</feature>
<evidence type="ECO:0000313" key="5">
    <source>
        <dbReference type="Proteomes" id="UP001157109"/>
    </source>
</evidence>
<name>A0ABQ6HNH6_9MICO</name>
<dbReference type="RefSeq" id="WP_241444502.1">
    <property type="nucleotide sequence ID" value="NZ_BSUJ01000001.1"/>
</dbReference>
<comment type="caution">
    <text evidence="4">The sequence shown here is derived from an EMBL/GenBank/DDBJ whole genome shotgun (WGS) entry which is preliminary data.</text>
</comment>
<dbReference type="InterPro" id="IPR008979">
    <property type="entry name" value="Galactose-bd-like_sf"/>
</dbReference>
<reference evidence="5" key="1">
    <citation type="journal article" date="2019" name="Int. J. Syst. Evol. Microbiol.">
        <title>The Global Catalogue of Microorganisms (GCM) 10K type strain sequencing project: providing services to taxonomists for standard genome sequencing and annotation.</title>
        <authorList>
            <consortium name="The Broad Institute Genomics Platform"/>
            <consortium name="The Broad Institute Genome Sequencing Center for Infectious Disease"/>
            <person name="Wu L."/>
            <person name="Ma J."/>
        </authorList>
    </citation>
    <scope>NUCLEOTIDE SEQUENCE [LARGE SCALE GENOMIC DNA]</scope>
    <source>
        <strain evidence="5">NBRC 105830</strain>
    </source>
</reference>
<feature type="compositionally biased region" description="Gly residues" evidence="1">
    <location>
        <begin position="418"/>
        <end position="428"/>
    </location>
</feature>
<keyword evidence="2" id="KW-0732">Signal</keyword>
<protein>
    <recommendedName>
        <fullName evidence="3">Malectin domain-containing protein</fullName>
    </recommendedName>
</protein>
<feature type="region of interest" description="Disordered" evidence="1">
    <location>
        <begin position="383"/>
        <end position="428"/>
    </location>
</feature>
<dbReference type="Proteomes" id="UP001157109">
    <property type="component" value="Unassembled WGS sequence"/>
</dbReference>
<feature type="domain" description="Malectin" evidence="3">
    <location>
        <begin position="464"/>
        <end position="562"/>
    </location>
</feature>
<dbReference type="InterPro" id="IPR021720">
    <property type="entry name" value="Malectin_dom"/>
</dbReference>
<sequence length="578" mass="61337">MSQRRLRLCATGVVATSIAVFGTAIGTTTSSAADHVSTPASRTVAKATAKVATRTTSKVAAARTQAFPSRIFAASSPFYQRLPDRTPTDNQSTAMARNLYDQGVNYYGDKAGRRPAIALNTSSYTPPMYVATNSDPLVTFSWENCQGKTYGDFGLIAKHLTGIRIPANALPAEGTDAEMTIYNQDTDEYTDTWVTRKQNGRWSACWAGTIRNASKNDGVFESPFGASASGIALAAGVIRADELKAGRIDHVVGLAMPAYKGWPSVSWPANRTDGSEPVNGRPAPSAGQLLRLPADLNIDAMKLSPVARTIAKAAQEYGLIIWDTAGAISFRLENPVSMGSDPYPSIMRGRAGWDEMWGDPSRGEQMFPLDKLEVLPMNYRAPQTNWVGGQPGQSTAPSVPSTPAPSPAPSTPTPPPAGVGGSDAGSGNQGRVIVRQAASWSDVKDSAGNTWTRRGDFDSLMTSTELARTGVTGTADQALYAQQVFGLRSYTKAVPNGRYRVTVLMAEDWFTKPGERVFDITAEGSTVSAGVDLVARTGGKGRATSVSADVDVRDGRLDLGFVPIKDRAIVAGVQIAAL</sequence>
<dbReference type="EMBL" id="BSUJ01000001">
    <property type="protein sequence ID" value="GMA20004.1"/>
    <property type="molecule type" value="Genomic_DNA"/>
</dbReference>
<keyword evidence="5" id="KW-1185">Reference proteome</keyword>
<proteinExistence type="predicted"/>
<organism evidence="4 5">
    <name type="scientific">Arsenicicoccus piscis</name>
    <dbReference type="NCBI Taxonomy" id="673954"/>
    <lineage>
        <taxon>Bacteria</taxon>
        <taxon>Bacillati</taxon>
        <taxon>Actinomycetota</taxon>
        <taxon>Actinomycetes</taxon>
        <taxon>Micrococcales</taxon>
        <taxon>Intrasporangiaceae</taxon>
        <taxon>Arsenicicoccus</taxon>
    </lineage>
</organism>
<dbReference type="Pfam" id="PF11721">
    <property type="entry name" value="Malectin"/>
    <property type="match status" value="1"/>
</dbReference>
<evidence type="ECO:0000313" key="4">
    <source>
        <dbReference type="EMBL" id="GMA20004.1"/>
    </source>
</evidence>